<dbReference type="GeneID" id="131803949"/>
<sequence>MIIIRYLLVVSLSLSYVHSSRRSTSRTPRIIGGRRVLVEEIPYMVNIRSNGSFHCGGSLITSKCVVTAAHCVKYSKPKELAVRAGVTYLRERRNLRMVSRIIKHPKYNIKTINFDVAILVLKSPLRGRNIRTIPLAFRPPPNGSIVRVSGWGLERENGYISEQLKSAQLGVISRRRCANFYKGLRNITDAMFCAFVPGQRDACQGDSGGPAVLDNRLVGIVSWGRRSQCARRKSPGVYVNIAHVKHWFDAVIPKHCY</sequence>
<dbReference type="RefSeq" id="XP_058981915.1">
    <property type="nucleotide sequence ID" value="XM_059125932.1"/>
</dbReference>
<evidence type="ECO:0000256" key="3">
    <source>
        <dbReference type="ARBA" id="ARBA00022801"/>
    </source>
</evidence>
<organism evidence="8 9">
    <name type="scientific">Musca domestica</name>
    <name type="common">House fly</name>
    <dbReference type="NCBI Taxonomy" id="7370"/>
    <lineage>
        <taxon>Eukaryota</taxon>
        <taxon>Metazoa</taxon>
        <taxon>Ecdysozoa</taxon>
        <taxon>Arthropoda</taxon>
        <taxon>Hexapoda</taxon>
        <taxon>Insecta</taxon>
        <taxon>Pterygota</taxon>
        <taxon>Neoptera</taxon>
        <taxon>Endopterygota</taxon>
        <taxon>Diptera</taxon>
        <taxon>Brachycera</taxon>
        <taxon>Muscomorpha</taxon>
        <taxon>Muscoidea</taxon>
        <taxon>Muscidae</taxon>
        <taxon>Musca</taxon>
    </lineage>
</organism>
<proteinExistence type="inferred from homology"/>
<evidence type="ECO:0000313" key="9">
    <source>
        <dbReference type="RefSeq" id="XP_058981915.1"/>
    </source>
</evidence>
<dbReference type="PRINTS" id="PR00722">
    <property type="entry name" value="CHYMOTRYPSIN"/>
</dbReference>
<dbReference type="InterPro" id="IPR050430">
    <property type="entry name" value="Peptidase_S1"/>
</dbReference>
<keyword evidence="8" id="KW-1185">Reference proteome</keyword>
<feature type="signal peptide" evidence="6">
    <location>
        <begin position="1"/>
        <end position="19"/>
    </location>
</feature>
<feature type="domain" description="Peptidase S1" evidence="7">
    <location>
        <begin position="30"/>
        <end position="253"/>
    </location>
</feature>
<dbReference type="PROSITE" id="PS00134">
    <property type="entry name" value="TRYPSIN_HIS"/>
    <property type="match status" value="1"/>
</dbReference>
<feature type="chain" id="PRO_5047399072" evidence="6">
    <location>
        <begin position="20"/>
        <end position="257"/>
    </location>
</feature>
<evidence type="ECO:0000256" key="1">
    <source>
        <dbReference type="ARBA" id="ARBA00007664"/>
    </source>
</evidence>
<comment type="similarity">
    <text evidence="1">Belongs to the peptidase S1 family.</text>
</comment>
<evidence type="ECO:0000256" key="6">
    <source>
        <dbReference type="SAM" id="SignalP"/>
    </source>
</evidence>
<dbReference type="Proteomes" id="UP001652621">
    <property type="component" value="Unplaced"/>
</dbReference>
<dbReference type="InterPro" id="IPR018114">
    <property type="entry name" value="TRYPSIN_HIS"/>
</dbReference>
<evidence type="ECO:0000256" key="4">
    <source>
        <dbReference type="ARBA" id="ARBA00022825"/>
    </source>
</evidence>
<gene>
    <name evidence="9" type="primary">LOC131803949</name>
</gene>
<dbReference type="InterPro" id="IPR001254">
    <property type="entry name" value="Trypsin_dom"/>
</dbReference>
<protein>
    <submittedName>
        <fullName evidence="9">Trypsin alpha-3-like</fullName>
    </submittedName>
</protein>
<keyword evidence="5" id="KW-1015">Disulfide bond</keyword>
<evidence type="ECO:0000313" key="8">
    <source>
        <dbReference type="Proteomes" id="UP001652621"/>
    </source>
</evidence>
<dbReference type="InterPro" id="IPR009003">
    <property type="entry name" value="Peptidase_S1_PA"/>
</dbReference>
<dbReference type="SUPFAM" id="SSF50494">
    <property type="entry name" value="Trypsin-like serine proteases"/>
    <property type="match status" value="1"/>
</dbReference>
<dbReference type="PANTHER" id="PTHR24276:SF91">
    <property type="entry name" value="AT26814P-RELATED"/>
    <property type="match status" value="1"/>
</dbReference>
<dbReference type="InterPro" id="IPR043504">
    <property type="entry name" value="Peptidase_S1_PA_chymotrypsin"/>
</dbReference>
<keyword evidence="4" id="KW-0720">Serine protease</keyword>
<dbReference type="Pfam" id="PF00089">
    <property type="entry name" value="Trypsin"/>
    <property type="match status" value="1"/>
</dbReference>
<keyword evidence="2" id="KW-0645">Protease</keyword>
<dbReference type="Gene3D" id="2.40.10.10">
    <property type="entry name" value="Trypsin-like serine proteases"/>
    <property type="match status" value="1"/>
</dbReference>
<dbReference type="PROSITE" id="PS50240">
    <property type="entry name" value="TRYPSIN_DOM"/>
    <property type="match status" value="1"/>
</dbReference>
<keyword evidence="3" id="KW-0378">Hydrolase</keyword>
<keyword evidence="6" id="KW-0732">Signal</keyword>
<evidence type="ECO:0000256" key="2">
    <source>
        <dbReference type="ARBA" id="ARBA00022670"/>
    </source>
</evidence>
<dbReference type="InterPro" id="IPR001314">
    <property type="entry name" value="Peptidase_S1A"/>
</dbReference>
<dbReference type="SMART" id="SM00020">
    <property type="entry name" value="Tryp_SPc"/>
    <property type="match status" value="1"/>
</dbReference>
<name>A0ABM3V802_MUSDO</name>
<evidence type="ECO:0000259" key="7">
    <source>
        <dbReference type="PROSITE" id="PS50240"/>
    </source>
</evidence>
<dbReference type="CDD" id="cd00190">
    <property type="entry name" value="Tryp_SPc"/>
    <property type="match status" value="1"/>
</dbReference>
<dbReference type="PANTHER" id="PTHR24276">
    <property type="entry name" value="POLYSERASE-RELATED"/>
    <property type="match status" value="1"/>
</dbReference>
<evidence type="ECO:0000256" key="5">
    <source>
        <dbReference type="ARBA" id="ARBA00023157"/>
    </source>
</evidence>
<accession>A0ABM3V802</accession>
<reference evidence="9" key="1">
    <citation type="submission" date="2025-08" db="UniProtKB">
        <authorList>
            <consortium name="RefSeq"/>
        </authorList>
    </citation>
    <scope>IDENTIFICATION</scope>
    <source>
        <strain evidence="9">Aabys</strain>
        <tissue evidence="9">Whole body</tissue>
    </source>
</reference>